<dbReference type="NCBIfam" id="TIGR00435">
    <property type="entry name" value="cysS"/>
    <property type="match status" value="1"/>
</dbReference>
<comment type="similarity">
    <text evidence="2 12">Belongs to the class-I aminoacyl-tRNA synthetase family.</text>
</comment>
<feature type="short sequence motif" description="'HIGH' region" evidence="12">
    <location>
        <begin position="30"/>
        <end position="40"/>
    </location>
</feature>
<dbReference type="InterPro" id="IPR015803">
    <property type="entry name" value="Cys-tRNA-ligase"/>
</dbReference>
<evidence type="ECO:0000256" key="6">
    <source>
        <dbReference type="ARBA" id="ARBA00022723"/>
    </source>
</evidence>
<evidence type="ECO:0000256" key="7">
    <source>
        <dbReference type="ARBA" id="ARBA00022741"/>
    </source>
</evidence>
<dbReference type="Proteomes" id="UP001202134">
    <property type="component" value="Unassembled WGS sequence"/>
</dbReference>
<dbReference type="Gene3D" id="1.20.120.1910">
    <property type="entry name" value="Cysteine-tRNA ligase, C-terminal anti-codon recognition domain"/>
    <property type="match status" value="1"/>
</dbReference>
<keyword evidence="8 12" id="KW-0862">Zinc</keyword>
<evidence type="ECO:0000256" key="9">
    <source>
        <dbReference type="ARBA" id="ARBA00022840"/>
    </source>
</evidence>
<feature type="binding site" evidence="12">
    <location>
        <position position="28"/>
    </location>
    <ligand>
        <name>Zn(2+)</name>
        <dbReference type="ChEBI" id="CHEBI:29105"/>
    </ligand>
</feature>
<dbReference type="SUPFAM" id="SSF47323">
    <property type="entry name" value="Anticodon-binding domain of a subclass of class I aminoacyl-tRNA synthetases"/>
    <property type="match status" value="1"/>
</dbReference>
<dbReference type="Pfam" id="PF09190">
    <property type="entry name" value="DALR_2"/>
    <property type="match status" value="1"/>
</dbReference>
<dbReference type="EMBL" id="JAKIKU010000006">
    <property type="protein sequence ID" value="MCL1046153.1"/>
    <property type="molecule type" value="Genomic_DNA"/>
</dbReference>
<gene>
    <name evidence="12 14" type="primary">cysS</name>
    <name evidence="14" type="ORF">L2737_12555</name>
</gene>
<dbReference type="PRINTS" id="PR00983">
    <property type="entry name" value="TRNASYNTHCYS"/>
</dbReference>
<organism evidence="14 15">
    <name type="scientific">Shewanella electrodiphila</name>
    <dbReference type="NCBI Taxonomy" id="934143"/>
    <lineage>
        <taxon>Bacteria</taxon>
        <taxon>Pseudomonadati</taxon>
        <taxon>Pseudomonadota</taxon>
        <taxon>Gammaproteobacteria</taxon>
        <taxon>Alteromonadales</taxon>
        <taxon>Shewanellaceae</taxon>
        <taxon>Shewanella</taxon>
    </lineage>
</organism>
<feature type="binding site" evidence="12">
    <location>
        <position position="238"/>
    </location>
    <ligand>
        <name>Zn(2+)</name>
        <dbReference type="ChEBI" id="CHEBI:29105"/>
    </ligand>
</feature>
<evidence type="ECO:0000256" key="4">
    <source>
        <dbReference type="ARBA" id="ARBA00022490"/>
    </source>
</evidence>
<dbReference type="RefSeq" id="WP_248955934.1">
    <property type="nucleotide sequence ID" value="NZ_JAKIKU010000006.1"/>
</dbReference>
<protein>
    <recommendedName>
        <fullName evidence="12">Cysteine--tRNA ligase</fullName>
        <ecNumber evidence="12">6.1.1.16</ecNumber>
    </recommendedName>
    <alternativeName>
        <fullName evidence="12">Cysteinyl-tRNA synthetase</fullName>
        <shortName evidence="12">CysRS</shortName>
    </alternativeName>
</protein>
<dbReference type="InterPro" id="IPR014729">
    <property type="entry name" value="Rossmann-like_a/b/a_fold"/>
</dbReference>
<keyword evidence="5 12" id="KW-0436">Ligase</keyword>
<comment type="subunit">
    <text evidence="3 12">Monomer.</text>
</comment>
<reference evidence="14 15" key="1">
    <citation type="submission" date="2022-01" db="EMBL/GenBank/DDBJ databases">
        <title>Whole genome-based taxonomy of the Shewanellaceae.</title>
        <authorList>
            <person name="Martin-Rodriguez A.J."/>
        </authorList>
    </citation>
    <scope>NUCLEOTIDE SEQUENCE [LARGE SCALE GENOMIC DNA]</scope>
    <source>
        <strain evidence="14 15">DSM 24955</strain>
    </source>
</reference>
<dbReference type="InterPro" id="IPR032678">
    <property type="entry name" value="tRNA-synt_1_cat_dom"/>
</dbReference>
<dbReference type="InterPro" id="IPR024909">
    <property type="entry name" value="Cys-tRNA/MSH_ligase"/>
</dbReference>
<feature type="binding site" evidence="12">
    <location>
        <position position="234"/>
    </location>
    <ligand>
        <name>Zn(2+)</name>
        <dbReference type="ChEBI" id="CHEBI:29105"/>
    </ligand>
</feature>
<keyword evidence="6 12" id="KW-0479">Metal-binding</keyword>
<keyword evidence="15" id="KW-1185">Reference proteome</keyword>
<evidence type="ECO:0000256" key="11">
    <source>
        <dbReference type="ARBA" id="ARBA00023146"/>
    </source>
</evidence>
<dbReference type="PANTHER" id="PTHR10890:SF3">
    <property type="entry name" value="CYSTEINE--TRNA LIGASE, CYTOPLASMIC"/>
    <property type="match status" value="1"/>
</dbReference>
<evidence type="ECO:0000256" key="8">
    <source>
        <dbReference type="ARBA" id="ARBA00022833"/>
    </source>
</evidence>
<comment type="cofactor">
    <cofactor evidence="12">
        <name>Zn(2+)</name>
        <dbReference type="ChEBI" id="CHEBI:29105"/>
    </cofactor>
    <text evidence="12">Binds 1 zinc ion per subunit.</text>
</comment>
<dbReference type="Pfam" id="PF01406">
    <property type="entry name" value="tRNA-synt_1e"/>
    <property type="match status" value="1"/>
</dbReference>
<feature type="short sequence motif" description="'KMSKS' region" evidence="12">
    <location>
        <begin position="266"/>
        <end position="270"/>
    </location>
</feature>
<evidence type="ECO:0000259" key="13">
    <source>
        <dbReference type="SMART" id="SM00840"/>
    </source>
</evidence>
<dbReference type="CDD" id="cd07963">
    <property type="entry name" value="Anticodon_Ia_Cys"/>
    <property type="match status" value="1"/>
</dbReference>
<dbReference type="InterPro" id="IPR056411">
    <property type="entry name" value="CysS_C"/>
</dbReference>
<comment type="catalytic activity">
    <reaction evidence="12">
        <text>tRNA(Cys) + L-cysteine + ATP = L-cysteinyl-tRNA(Cys) + AMP + diphosphate</text>
        <dbReference type="Rhea" id="RHEA:17773"/>
        <dbReference type="Rhea" id="RHEA-COMP:9661"/>
        <dbReference type="Rhea" id="RHEA-COMP:9679"/>
        <dbReference type="ChEBI" id="CHEBI:30616"/>
        <dbReference type="ChEBI" id="CHEBI:33019"/>
        <dbReference type="ChEBI" id="CHEBI:35235"/>
        <dbReference type="ChEBI" id="CHEBI:78442"/>
        <dbReference type="ChEBI" id="CHEBI:78517"/>
        <dbReference type="ChEBI" id="CHEBI:456215"/>
        <dbReference type="EC" id="6.1.1.16"/>
    </reaction>
</comment>
<evidence type="ECO:0000256" key="10">
    <source>
        <dbReference type="ARBA" id="ARBA00022917"/>
    </source>
</evidence>
<evidence type="ECO:0000256" key="2">
    <source>
        <dbReference type="ARBA" id="ARBA00005594"/>
    </source>
</evidence>
<keyword evidence="9 12" id="KW-0067">ATP-binding</keyword>
<dbReference type="HAMAP" id="MF_00041">
    <property type="entry name" value="Cys_tRNA_synth"/>
    <property type="match status" value="1"/>
</dbReference>
<dbReference type="GO" id="GO:0004817">
    <property type="term" value="F:cysteine-tRNA ligase activity"/>
    <property type="evidence" value="ECO:0007669"/>
    <property type="project" value="UniProtKB-EC"/>
</dbReference>
<dbReference type="SUPFAM" id="SSF52374">
    <property type="entry name" value="Nucleotidylyl transferase"/>
    <property type="match status" value="1"/>
</dbReference>
<feature type="binding site" evidence="12">
    <location>
        <position position="269"/>
    </location>
    <ligand>
        <name>ATP</name>
        <dbReference type="ChEBI" id="CHEBI:30616"/>
    </ligand>
</feature>
<dbReference type="SMART" id="SM00840">
    <property type="entry name" value="DALR_2"/>
    <property type="match status" value="1"/>
</dbReference>
<dbReference type="Gene3D" id="3.40.50.620">
    <property type="entry name" value="HUPs"/>
    <property type="match status" value="1"/>
</dbReference>
<evidence type="ECO:0000256" key="1">
    <source>
        <dbReference type="ARBA" id="ARBA00004496"/>
    </source>
</evidence>
<sequence length="459" mass="52432">MLKIYNSMSREKQEFKPINPGKIDMYVCGITIYDLCHIGHGRTFVSFDMIVRYLRYRGYDVNYLRNITDVDDKIIKRAAENKESCDTLTKRLIGEMHNDFDSLNMMRPDFEPRATLHIDEIIEMVETLIAKEHAYVSDNGDVLFSVSSYAQYGRLSGQNLEQLQAGARVEVEDTKRDPMDFVLWKMSKPGEPTWESPWGPGRPGWHIECSAMNSKHLGEHFDIHGGGSDLQFPHHENEIAQSCCAHGSQYVNYWMHTGMVMVDKEKMSKSLGNFFTIRDVLAHYDPETVRYFLLSGHYRSQLNYSEDNLKQAKSALERIYTSLKGLDLTVAAAPADEFIVKFNTAMDDDFNTPEAYSVIFEMVREINRLKLVDMTQASALGVSLKSLTNVLGLINRDVDTFFQGEGSDDEVAEIEALIVERNRARTEKDWPAADAARDRLNALNVVLEDGEEGTTWRKK</sequence>
<evidence type="ECO:0000256" key="5">
    <source>
        <dbReference type="ARBA" id="ARBA00022598"/>
    </source>
</evidence>
<dbReference type="EC" id="6.1.1.16" evidence="12"/>
<evidence type="ECO:0000256" key="3">
    <source>
        <dbReference type="ARBA" id="ARBA00011245"/>
    </source>
</evidence>
<keyword evidence="7 12" id="KW-0547">Nucleotide-binding</keyword>
<evidence type="ECO:0000313" key="15">
    <source>
        <dbReference type="Proteomes" id="UP001202134"/>
    </source>
</evidence>
<proteinExistence type="inferred from homology"/>
<comment type="subcellular location">
    <subcellularLocation>
        <location evidence="1 12">Cytoplasm</location>
    </subcellularLocation>
</comment>
<dbReference type="CDD" id="cd00672">
    <property type="entry name" value="CysRS_core"/>
    <property type="match status" value="1"/>
</dbReference>
<keyword evidence="10 12" id="KW-0648">Protein biosynthesis</keyword>
<evidence type="ECO:0000256" key="12">
    <source>
        <dbReference type="HAMAP-Rule" id="MF_00041"/>
    </source>
</evidence>
<feature type="domain" description="Cysteinyl-tRNA synthetase class Ia DALR" evidence="13">
    <location>
        <begin position="341"/>
        <end position="402"/>
    </location>
</feature>
<dbReference type="InterPro" id="IPR009080">
    <property type="entry name" value="tRNAsynth_Ia_anticodon-bd"/>
</dbReference>
<evidence type="ECO:0000313" key="14">
    <source>
        <dbReference type="EMBL" id="MCL1046153.1"/>
    </source>
</evidence>
<comment type="caution">
    <text evidence="14">The sequence shown here is derived from an EMBL/GenBank/DDBJ whole genome shotgun (WGS) entry which is preliminary data.</text>
</comment>
<dbReference type="InterPro" id="IPR015273">
    <property type="entry name" value="Cys-tRNA-synt_Ia_DALR"/>
</dbReference>
<dbReference type="PANTHER" id="PTHR10890">
    <property type="entry name" value="CYSTEINYL-TRNA SYNTHETASE"/>
    <property type="match status" value="1"/>
</dbReference>
<keyword evidence="11 12" id="KW-0030">Aminoacyl-tRNA synthetase</keyword>
<keyword evidence="4 12" id="KW-0963">Cytoplasm</keyword>
<dbReference type="Pfam" id="PF23493">
    <property type="entry name" value="CysS_C"/>
    <property type="match status" value="1"/>
</dbReference>
<accession>A0ABT0KQP1</accession>
<feature type="binding site" evidence="12">
    <location>
        <position position="209"/>
    </location>
    <ligand>
        <name>Zn(2+)</name>
        <dbReference type="ChEBI" id="CHEBI:29105"/>
    </ligand>
</feature>
<name>A0ABT0KQP1_9GAMM</name>